<dbReference type="PANTHER" id="PTHR11228:SF7">
    <property type="entry name" value="PQQA PEPTIDE CYCLASE"/>
    <property type="match status" value="1"/>
</dbReference>
<dbReference type="AlphaFoldDB" id="A0A3P1XI21"/>
<organism evidence="7 8">
    <name type="scientific">Tannerella forsythia</name>
    <name type="common">Bacteroides forsythus</name>
    <dbReference type="NCBI Taxonomy" id="28112"/>
    <lineage>
        <taxon>Bacteria</taxon>
        <taxon>Pseudomonadati</taxon>
        <taxon>Bacteroidota</taxon>
        <taxon>Bacteroidia</taxon>
        <taxon>Bacteroidales</taxon>
        <taxon>Tannerellaceae</taxon>
        <taxon>Tannerella</taxon>
    </lineage>
</organism>
<dbReference type="EMBL" id="RQYS01000078">
    <property type="protein sequence ID" value="RRD57547.1"/>
    <property type="molecule type" value="Genomic_DNA"/>
</dbReference>
<evidence type="ECO:0000256" key="2">
    <source>
        <dbReference type="ARBA" id="ARBA00022691"/>
    </source>
</evidence>
<evidence type="ECO:0000259" key="6">
    <source>
        <dbReference type="Pfam" id="PF04055"/>
    </source>
</evidence>
<comment type="caution">
    <text evidence="7">The sequence shown here is derived from an EMBL/GenBank/DDBJ whole genome shotgun (WGS) entry which is preliminary data.</text>
</comment>
<keyword evidence="4" id="KW-0408">Iron</keyword>
<accession>A0A3P1XI21</accession>
<protein>
    <submittedName>
        <fullName evidence="7">Radical SAM protein</fullName>
    </submittedName>
</protein>
<evidence type="ECO:0000313" key="7">
    <source>
        <dbReference type="EMBL" id="RRD57547.1"/>
    </source>
</evidence>
<dbReference type="SFLD" id="SFLDS00029">
    <property type="entry name" value="Radical_SAM"/>
    <property type="match status" value="1"/>
</dbReference>
<evidence type="ECO:0000256" key="5">
    <source>
        <dbReference type="ARBA" id="ARBA00023014"/>
    </source>
</evidence>
<evidence type="ECO:0000313" key="8">
    <source>
        <dbReference type="Proteomes" id="UP000278609"/>
    </source>
</evidence>
<dbReference type="InterPro" id="IPR007197">
    <property type="entry name" value="rSAM"/>
</dbReference>
<dbReference type="Pfam" id="PF04055">
    <property type="entry name" value="Radical_SAM"/>
    <property type="match status" value="1"/>
</dbReference>
<dbReference type="OrthoDB" id="9782387at2"/>
<feature type="domain" description="Radical SAM core" evidence="6">
    <location>
        <begin position="12"/>
        <end position="154"/>
    </location>
</feature>
<evidence type="ECO:0000256" key="4">
    <source>
        <dbReference type="ARBA" id="ARBA00023004"/>
    </source>
</evidence>
<sequence length="290" mass="33576">MEQIFWDKLRVLVTNKCNYRCPFCHNEGQEKSESTDMMSASDFYQFIDIIKGQQLSELNFSGGEPFMNKEIIDMILYATDNLSCDISCATNLSLLTAEHISKLSETRLKFNVQFPYISEELFYKSTGKGKLPVILSKIRRIREADLSIGLNTVVQSTDAQIYRNIILFAINEELPLKLLPQIGLAGSNKYKEFIYPILEEYAVNFKDKKSGATRWIVEKDGHKTSILYIDTPCFNKNFERCKNFSELRILPDFSLQSCIFRDCEMRLDLSAGNDHVIKQLQKSWRNFKNC</sequence>
<evidence type="ECO:0000256" key="1">
    <source>
        <dbReference type="ARBA" id="ARBA00001966"/>
    </source>
</evidence>
<dbReference type="InterPro" id="IPR013785">
    <property type="entry name" value="Aldolase_TIM"/>
</dbReference>
<dbReference type="SFLD" id="SFLDG01067">
    <property type="entry name" value="SPASM/twitch_domain_containing"/>
    <property type="match status" value="1"/>
</dbReference>
<dbReference type="Proteomes" id="UP000278609">
    <property type="component" value="Unassembled WGS sequence"/>
</dbReference>
<dbReference type="CDD" id="cd01335">
    <property type="entry name" value="Radical_SAM"/>
    <property type="match status" value="1"/>
</dbReference>
<keyword evidence="3" id="KW-0479">Metal-binding</keyword>
<gene>
    <name evidence="7" type="ORF">EII40_12875</name>
</gene>
<dbReference type="SUPFAM" id="SSF102114">
    <property type="entry name" value="Radical SAM enzymes"/>
    <property type="match status" value="1"/>
</dbReference>
<dbReference type="GO" id="GO:0003824">
    <property type="term" value="F:catalytic activity"/>
    <property type="evidence" value="ECO:0007669"/>
    <property type="project" value="InterPro"/>
</dbReference>
<dbReference type="InterPro" id="IPR058240">
    <property type="entry name" value="rSAM_sf"/>
</dbReference>
<reference evidence="7 8" key="1">
    <citation type="submission" date="2018-11" db="EMBL/GenBank/DDBJ databases">
        <title>Genomes From Bacteria Associated with the Canine Oral Cavity: a Test Case for Automated Genome-Based Taxonomic Assignment.</title>
        <authorList>
            <person name="Coil D.A."/>
            <person name="Jospin G."/>
            <person name="Darling A.E."/>
            <person name="Wallis C."/>
            <person name="Davis I.J."/>
            <person name="Harris S."/>
            <person name="Eisen J.A."/>
            <person name="Holcombe L.J."/>
            <person name="O'Flynn C."/>
        </authorList>
    </citation>
    <scope>NUCLEOTIDE SEQUENCE [LARGE SCALE GENOMIC DNA]</scope>
    <source>
        <strain evidence="7 8">OH2617_COT-023</strain>
    </source>
</reference>
<dbReference type="Gene3D" id="3.20.20.70">
    <property type="entry name" value="Aldolase class I"/>
    <property type="match status" value="1"/>
</dbReference>
<dbReference type="GO" id="GO:0051536">
    <property type="term" value="F:iron-sulfur cluster binding"/>
    <property type="evidence" value="ECO:0007669"/>
    <property type="project" value="UniProtKB-KW"/>
</dbReference>
<dbReference type="InterPro" id="IPR050377">
    <property type="entry name" value="Radical_SAM_PqqE_MftC-like"/>
</dbReference>
<keyword evidence="5" id="KW-0411">Iron-sulfur</keyword>
<proteinExistence type="predicted"/>
<keyword evidence="2" id="KW-0949">S-adenosyl-L-methionine</keyword>
<comment type="cofactor">
    <cofactor evidence="1">
        <name>[4Fe-4S] cluster</name>
        <dbReference type="ChEBI" id="CHEBI:49883"/>
    </cofactor>
</comment>
<evidence type="ECO:0000256" key="3">
    <source>
        <dbReference type="ARBA" id="ARBA00022723"/>
    </source>
</evidence>
<dbReference type="RefSeq" id="WP_124752605.1">
    <property type="nucleotide sequence ID" value="NZ_RQYS01000078.1"/>
</dbReference>
<dbReference type="GO" id="GO:0046872">
    <property type="term" value="F:metal ion binding"/>
    <property type="evidence" value="ECO:0007669"/>
    <property type="project" value="UniProtKB-KW"/>
</dbReference>
<name>A0A3P1XI21_TANFO</name>
<dbReference type="PANTHER" id="PTHR11228">
    <property type="entry name" value="RADICAL SAM DOMAIN PROTEIN"/>
    <property type="match status" value="1"/>
</dbReference>